<evidence type="ECO:0000256" key="1">
    <source>
        <dbReference type="SAM" id="MobiDB-lite"/>
    </source>
</evidence>
<sequence length="276" mass="30395">MKRISKFRVVIPKKSSIQSWKTGGFKTENRNKSIIFALLIVALLITSTGFAAAKEATIVVKSADTSANRVAIFSAFSPEKIEIHSGENVTWINFKKPKASVVLVSADELWEETTLNYGKAFSFTFENPGTYSFTLKDNPDIKGTVTVLAGESQKTSSEKSVGTTVTAEKAQVQSKPESSMKNLEITNKENVNHEEKIAIYSTTLTPNLLEIEKGDTVSWVNYKKPKGSSVLVSEDSLWEKQTLNYGKAFSYTFEDSGTYTFSLEGVPEAKATVVVK</sequence>
<dbReference type="HOGENOM" id="CLU_1100956_0_0_2"/>
<dbReference type="KEGG" id="mba:Mbar_A1734"/>
<proteinExistence type="predicted"/>
<dbReference type="PANTHER" id="PTHR36507:SF1">
    <property type="entry name" value="BLL1555 PROTEIN"/>
    <property type="match status" value="1"/>
</dbReference>
<name>Q46BR6_METBF</name>
<dbReference type="eggNOG" id="arCOG02933">
    <property type="taxonomic scope" value="Archaea"/>
</dbReference>
<dbReference type="InterPro" id="IPR028096">
    <property type="entry name" value="EfeO_Cupredoxin"/>
</dbReference>
<dbReference type="EMBL" id="CP000099">
    <property type="protein sequence ID" value="AAZ70676.1"/>
    <property type="molecule type" value="Genomic_DNA"/>
</dbReference>
<evidence type="ECO:0000259" key="2">
    <source>
        <dbReference type="Pfam" id="PF13473"/>
    </source>
</evidence>
<dbReference type="Gene3D" id="2.60.40.420">
    <property type="entry name" value="Cupredoxins - blue copper proteins"/>
    <property type="match status" value="2"/>
</dbReference>
<dbReference type="InterPro" id="IPR008972">
    <property type="entry name" value="Cupredoxin"/>
</dbReference>
<accession>Q46BR6</accession>
<protein>
    <recommendedName>
        <fullName evidence="2">EfeO-type cupredoxin-like domain-containing protein</fullName>
    </recommendedName>
</protein>
<feature type="region of interest" description="Disordered" evidence="1">
    <location>
        <begin position="158"/>
        <end position="179"/>
    </location>
</feature>
<gene>
    <name evidence="3" type="ordered locus">Mbar_A1734</name>
</gene>
<dbReference type="PANTHER" id="PTHR36507">
    <property type="entry name" value="BLL1555 PROTEIN"/>
    <property type="match status" value="1"/>
</dbReference>
<dbReference type="AlphaFoldDB" id="Q46BR6"/>
<dbReference type="InterPro" id="IPR052721">
    <property type="entry name" value="ET_Amicyanin"/>
</dbReference>
<dbReference type="SUPFAM" id="SSF49503">
    <property type="entry name" value="Cupredoxins"/>
    <property type="match status" value="2"/>
</dbReference>
<organism evidence="3">
    <name type="scientific">Methanosarcina barkeri (strain Fusaro / DSM 804)</name>
    <dbReference type="NCBI Taxonomy" id="269797"/>
    <lineage>
        <taxon>Archaea</taxon>
        <taxon>Methanobacteriati</taxon>
        <taxon>Methanobacteriota</taxon>
        <taxon>Stenosarchaea group</taxon>
        <taxon>Methanomicrobia</taxon>
        <taxon>Methanosarcinales</taxon>
        <taxon>Methanosarcinaceae</taxon>
        <taxon>Methanosarcina</taxon>
    </lineage>
</organism>
<feature type="domain" description="EfeO-type cupredoxin-like" evidence="2">
    <location>
        <begin position="36"/>
        <end position="147"/>
    </location>
</feature>
<reference evidence="3" key="1">
    <citation type="submission" date="2006-06" db="EMBL/GenBank/DDBJ databases">
        <title>Complete sequence of chromosome 1 of Methanosarcina barkeri str. fusaro.</title>
        <authorList>
            <person name="Copeland A."/>
            <person name="Lucas S."/>
            <person name="Lapidus A."/>
            <person name="Barry K."/>
            <person name="Detter J.C."/>
            <person name="Glavina T."/>
            <person name="Hammon N."/>
            <person name="Israni S."/>
            <person name="Pitluck S."/>
            <person name="Goodwin L.A."/>
            <person name="Saunders E.H."/>
            <person name="Schmutz J."/>
            <person name="Larimer F."/>
            <person name="Land M."/>
            <person name="Anderson I."/>
            <person name="Richardson P."/>
        </authorList>
    </citation>
    <scope>NUCLEOTIDE SEQUENCE</scope>
    <source>
        <strain evidence="3">Fusaro</strain>
    </source>
</reference>
<evidence type="ECO:0000313" key="3">
    <source>
        <dbReference type="EMBL" id="AAZ70676.1"/>
    </source>
</evidence>
<dbReference type="Pfam" id="PF13473">
    <property type="entry name" value="Cupredoxin_1"/>
    <property type="match status" value="1"/>
</dbReference>
<dbReference type="PaxDb" id="269797-Mbar_A1734"/>